<gene>
    <name evidence="2" type="ORF">E0H31_01530</name>
</gene>
<dbReference type="CDD" id="cd00085">
    <property type="entry name" value="HNHc"/>
    <property type="match status" value="1"/>
</dbReference>
<evidence type="ECO:0000259" key="1">
    <source>
        <dbReference type="SMART" id="SM00507"/>
    </source>
</evidence>
<keyword evidence="2" id="KW-0540">Nuclease</keyword>
<dbReference type="Proteomes" id="UP000291866">
    <property type="component" value="Unassembled WGS sequence"/>
</dbReference>
<keyword evidence="2" id="KW-0378">Hydrolase</keyword>
<dbReference type="InterPro" id="IPR002711">
    <property type="entry name" value="HNH"/>
</dbReference>
<accession>A0A8G2MTV8</accession>
<dbReference type="PANTHER" id="PTHR33877">
    <property type="entry name" value="SLL1193 PROTEIN"/>
    <property type="match status" value="1"/>
</dbReference>
<keyword evidence="2" id="KW-0255">Endonuclease</keyword>
<dbReference type="GO" id="GO:0004519">
    <property type="term" value="F:endonuclease activity"/>
    <property type="evidence" value="ECO:0007669"/>
    <property type="project" value="UniProtKB-KW"/>
</dbReference>
<name>A0A8G2MTV8_RHILV</name>
<protein>
    <submittedName>
        <fullName evidence="2">HNH endonuclease</fullName>
    </submittedName>
</protein>
<proteinExistence type="predicted"/>
<organism evidence="2 3">
    <name type="scientific">Rhizobium leguminosarum bv. viciae</name>
    <dbReference type="NCBI Taxonomy" id="387"/>
    <lineage>
        <taxon>Bacteria</taxon>
        <taxon>Pseudomonadati</taxon>
        <taxon>Pseudomonadota</taxon>
        <taxon>Alphaproteobacteria</taxon>
        <taxon>Hyphomicrobiales</taxon>
        <taxon>Rhizobiaceae</taxon>
        <taxon>Rhizobium/Agrobacterium group</taxon>
        <taxon>Rhizobium</taxon>
    </lineage>
</organism>
<dbReference type="Pfam" id="PF01844">
    <property type="entry name" value="HNH"/>
    <property type="match status" value="1"/>
</dbReference>
<dbReference type="SMART" id="SM00507">
    <property type="entry name" value="HNHc"/>
    <property type="match status" value="1"/>
</dbReference>
<sequence length="340" mass="39238">MPVIESFQLVGEQSVAARKSVVIHPTIKEALGYDVNDSDGNVIKDWKSRTHRVCKPCWELKYCPYGPFVEQSPLLPVVRSDSEEQIRYFKECIETGLVGSISELDDDDVAEYKAWLNDEDLLVAQAINRLQRDAALETASQLDSDEAKIANWLGGPLPSIQEYRVSFGQEHPSTNERDHTPEFWAKIKKEVSRIRSEYRNAIKDRKYDYRQPLEPARLAWFKKVIAEYDSASHPETIPEIFEDSRCNIFGHICPVFFVAEAITETNEQRKFGRHSIPFATRIRIVRRDNYTCQHCGKHLRDDEVEFDHIIPVSKGGSSEEHNIRLTCFDCNRDKSDKYVP</sequence>
<evidence type="ECO:0000313" key="3">
    <source>
        <dbReference type="Proteomes" id="UP000291866"/>
    </source>
</evidence>
<dbReference type="AlphaFoldDB" id="A0A8G2MTV8"/>
<dbReference type="Gene3D" id="1.10.30.50">
    <property type="match status" value="1"/>
</dbReference>
<dbReference type="InterPro" id="IPR052892">
    <property type="entry name" value="NA-targeting_endonuclease"/>
</dbReference>
<reference evidence="2 3" key="1">
    <citation type="submission" date="2019-02" db="EMBL/GenBank/DDBJ databases">
        <title>The competitiveness to form nodules shapes the capacities of Rhizobium leguminosarum sv viciae communities to promote symbiosis with specific hosts.</title>
        <authorList>
            <person name="Boivin S."/>
            <person name="Lepetit M."/>
        </authorList>
    </citation>
    <scope>NUCLEOTIDE SEQUENCE [LARGE SCALE GENOMIC DNA]</scope>
    <source>
        <strain evidence="2 3">SPF4F3</strain>
    </source>
</reference>
<dbReference type="InterPro" id="IPR003615">
    <property type="entry name" value="HNH_nuc"/>
</dbReference>
<dbReference type="GO" id="GO:0008270">
    <property type="term" value="F:zinc ion binding"/>
    <property type="evidence" value="ECO:0007669"/>
    <property type="project" value="InterPro"/>
</dbReference>
<evidence type="ECO:0000313" key="2">
    <source>
        <dbReference type="EMBL" id="TBX97615.1"/>
    </source>
</evidence>
<comment type="caution">
    <text evidence="2">The sequence shown here is derived from an EMBL/GenBank/DDBJ whole genome shotgun (WGS) entry which is preliminary data.</text>
</comment>
<feature type="domain" description="HNH nuclease" evidence="1">
    <location>
        <begin position="279"/>
        <end position="332"/>
    </location>
</feature>
<dbReference type="EMBL" id="SJLU01000001">
    <property type="protein sequence ID" value="TBX97615.1"/>
    <property type="molecule type" value="Genomic_DNA"/>
</dbReference>
<dbReference type="GO" id="GO:0003676">
    <property type="term" value="F:nucleic acid binding"/>
    <property type="evidence" value="ECO:0007669"/>
    <property type="project" value="InterPro"/>
</dbReference>
<dbReference type="PANTHER" id="PTHR33877:SF2">
    <property type="entry name" value="OS07G0170200 PROTEIN"/>
    <property type="match status" value="1"/>
</dbReference>